<feature type="transmembrane region" description="Helical" evidence="1">
    <location>
        <begin position="80"/>
        <end position="103"/>
    </location>
</feature>
<protein>
    <submittedName>
        <fullName evidence="2">Uncharacterized protein</fullName>
    </submittedName>
</protein>
<name>A0A8F2DET5_9MOLU</name>
<evidence type="ECO:0000256" key="1">
    <source>
        <dbReference type="SAM" id="Phobius"/>
    </source>
</evidence>
<reference evidence="2" key="1">
    <citation type="journal article" date="2021" name="Infect. Genet. Evol.">
        <title>Novel prophage-like sequences in Mycoplasma anserisalpingitidis.</title>
        <authorList>
            <person name="Kovacs A.B."/>
            <person name="Wehmann E."/>
            <person name="Svab D."/>
            <person name="Beko K."/>
            <person name="Grozner D."/>
            <person name="Mitter A."/>
            <person name="Bali K."/>
            <person name="Morrow C.J."/>
            <person name="Banyai K."/>
            <person name="Gyuranecz M."/>
        </authorList>
    </citation>
    <scope>NUCLEOTIDE SEQUENCE</scope>
    <source>
        <strain evidence="2">MYCAV61</strain>
    </source>
</reference>
<organism evidence="2">
    <name type="scientific">Mycoplasma anserisalpingitidis</name>
    <dbReference type="NCBI Taxonomy" id="519450"/>
    <lineage>
        <taxon>Bacteria</taxon>
        <taxon>Bacillati</taxon>
        <taxon>Mycoplasmatota</taxon>
        <taxon>Mollicutes</taxon>
        <taxon>Mycoplasmataceae</taxon>
        <taxon>Mycoplasma</taxon>
    </lineage>
</organism>
<evidence type="ECO:0000313" key="2">
    <source>
        <dbReference type="EMBL" id="QWS78772.1"/>
    </source>
</evidence>
<dbReference type="EMBL" id="MT872801">
    <property type="protein sequence ID" value="QWS78772.1"/>
    <property type="molecule type" value="Genomic_DNA"/>
</dbReference>
<sequence length="108" mass="11509">MVLEKITKLAESSENIVGSIADGFKQSVLDAIPGIRIGIAIFLVAALAIATFNVIQNHKKATSEKSTEEEMRLANKKRNLAIIFASVILVGGLALISFIPAILNSFLG</sequence>
<feature type="transmembrane region" description="Helical" evidence="1">
    <location>
        <begin position="35"/>
        <end position="55"/>
    </location>
</feature>
<proteinExistence type="predicted"/>
<keyword evidence="1" id="KW-0812">Transmembrane</keyword>
<accession>A0A8F2DET5</accession>
<keyword evidence="1" id="KW-1133">Transmembrane helix</keyword>
<dbReference type="AlphaFoldDB" id="A0A8F2DET5"/>
<keyword evidence="1" id="KW-0472">Membrane</keyword>